<comment type="caution">
    <text evidence="7">The sequence shown here is derived from an EMBL/GenBank/DDBJ whole genome shotgun (WGS) entry which is preliminary data.</text>
</comment>
<comment type="function">
    <text evidence="3">Catalyzes the hydrolysis of a non-reducing terminal alpha-L-arabinopyranosidic linkage in ginsenoside Rb2 (alpha-L-arabinopyranosyl-(1-&gt;6)-alpha-D-glucopyranosyl) to release alpha-D-glucopyranosyl (Rd). It is not able to hydrolyze alpha-L-arabinofuranosyl-(1-&gt;6)-alpha-D-glucopyranosyl (Rc).</text>
</comment>
<dbReference type="Proteomes" id="UP000823858">
    <property type="component" value="Unassembled WGS sequence"/>
</dbReference>
<evidence type="ECO:0000259" key="6">
    <source>
        <dbReference type="SMART" id="SM01217"/>
    </source>
</evidence>
<dbReference type="Pfam" id="PF14310">
    <property type="entry name" value="Fn3-like"/>
    <property type="match status" value="1"/>
</dbReference>
<evidence type="ECO:0000256" key="5">
    <source>
        <dbReference type="SAM" id="MobiDB-lite"/>
    </source>
</evidence>
<evidence type="ECO:0000313" key="7">
    <source>
        <dbReference type="EMBL" id="HJC85911.1"/>
    </source>
</evidence>
<dbReference type="InterPro" id="IPR002772">
    <property type="entry name" value="Glyco_hydro_3_C"/>
</dbReference>
<protein>
    <recommendedName>
        <fullName evidence="4">Exo-alpha-(1-&gt;6)-L-arabinopyranosidase</fullName>
    </recommendedName>
</protein>
<dbReference type="FunFam" id="2.60.40.10:FF:000495">
    <property type="entry name" value="Periplasmic beta-glucosidase"/>
    <property type="match status" value="1"/>
</dbReference>
<dbReference type="GO" id="GO:0008422">
    <property type="term" value="F:beta-glucosidase activity"/>
    <property type="evidence" value="ECO:0007669"/>
    <property type="project" value="UniProtKB-ARBA"/>
</dbReference>
<evidence type="ECO:0000313" key="8">
    <source>
        <dbReference type="Proteomes" id="UP000823858"/>
    </source>
</evidence>
<dbReference type="Pfam" id="PF01915">
    <property type="entry name" value="Glyco_hydro_3_C"/>
    <property type="match status" value="1"/>
</dbReference>
<dbReference type="Pfam" id="PF00933">
    <property type="entry name" value="Glyco_hydro_3"/>
    <property type="match status" value="1"/>
</dbReference>
<dbReference type="InterPro" id="IPR001764">
    <property type="entry name" value="Glyco_hydro_3_N"/>
</dbReference>
<reference evidence="7" key="2">
    <citation type="submission" date="2021-04" db="EMBL/GenBank/DDBJ databases">
        <authorList>
            <person name="Gilroy R."/>
        </authorList>
    </citation>
    <scope>NUCLEOTIDE SEQUENCE</scope>
    <source>
        <strain evidence="7">ChiHjej13B12-4958</strain>
    </source>
</reference>
<dbReference type="InterPro" id="IPR013783">
    <property type="entry name" value="Ig-like_fold"/>
</dbReference>
<dbReference type="Gene3D" id="2.60.40.10">
    <property type="entry name" value="Immunoglobulins"/>
    <property type="match status" value="1"/>
</dbReference>
<dbReference type="GO" id="GO:0005975">
    <property type="term" value="P:carbohydrate metabolic process"/>
    <property type="evidence" value="ECO:0007669"/>
    <property type="project" value="InterPro"/>
</dbReference>
<dbReference type="InterPro" id="IPR050288">
    <property type="entry name" value="Cellulose_deg_GH3"/>
</dbReference>
<reference evidence="7" key="1">
    <citation type="journal article" date="2021" name="PeerJ">
        <title>Extensive microbial diversity within the chicken gut microbiome revealed by metagenomics and culture.</title>
        <authorList>
            <person name="Gilroy R."/>
            <person name="Ravi A."/>
            <person name="Getino M."/>
            <person name="Pursley I."/>
            <person name="Horton D.L."/>
            <person name="Alikhan N.F."/>
            <person name="Baker D."/>
            <person name="Gharbi K."/>
            <person name="Hall N."/>
            <person name="Watson M."/>
            <person name="Adriaenssens E.M."/>
            <person name="Foster-Nyarko E."/>
            <person name="Jarju S."/>
            <person name="Secka A."/>
            <person name="Antonio M."/>
            <person name="Oren A."/>
            <person name="Chaudhuri R.R."/>
            <person name="La Ragione R."/>
            <person name="Hildebrand F."/>
            <person name="Pallen M.J."/>
        </authorList>
    </citation>
    <scope>NUCLEOTIDE SEQUENCE</scope>
    <source>
        <strain evidence="7">ChiHjej13B12-4958</strain>
    </source>
</reference>
<dbReference type="PRINTS" id="PR00133">
    <property type="entry name" value="GLHYDRLASE3"/>
</dbReference>
<organism evidence="7 8">
    <name type="scientific">Candidatus Corynebacterium faecigallinarum</name>
    <dbReference type="NCBI Taxonomy" id="2838528"/>
    <lineage>
        <taxon>Bacteria</taxon>
        <taxon>Bacillati</taxon>
        <taxon>Actinomycetota</taxon>
        <taxon>Actinomycetes</taxon>
        <taxon>Mycobacteriales</taxon>
        <taxon>Corynebacteriaceae</taxon>
        <taxon>Corynebacterium</taxon>
    </lineage>
</organism>
<dbReference type="InterPro" id="IPR026891">
    <property type="entry name" value="Fn3-like"/>
</dbReference>
<dbReference type="Gene3D" id="3.40.50.1700">
    <property type="entry name" value="Glycoside hydrolase family 3 C-terminal domain"/>
    <property type="match status" value="1"/>
</dbReference>
<feature type="region of interest" description="Disordered" evidence="5">
    <location>
        <begin position="40"/>
        <end position="68"/>
    </location>
</feature>
<dbReference type="PANTHER" id="PTHR42715">
    <property type="entry name" value="BETA-GLUCOSIDASE"/>
    <property type="match status" value="1"/>
</dbReference>
<dbReference type="EMBL" id="DWVP01000023">
    <property type="protein sequence ID" value="HJC85911.1"/>
    <property type="molecule type" value="Genomic_DNA"/>
</dbReference>
<feature type="domain" description="Fibronectin type III-like" evidence="6">
    <location>
        <begin position="609"/>
        <end position="679"/>
    </location>
</feature>
<dbReference type="SMART" id="SM01217">
    <property type="entry name" value="Fn3_like"/>
    <property type="match status" value="1"/>
</dbReference>
<gene>
    <name evidence="7" type="ORF">H9751_10300</name>
</gene>
<accession>A0A9D2QG85</accession>
<dbReference type="SUPFAM" id="SSF52279">
    <property type="entry name" value="Beta-D-glucan exohydrolase, C-terminal domain"/>
    <property type="match status" value="1"/>
</dbReference>
<dbReference type="AlphaFoldDB" id="A0A9D2QG85"/>
<dbReference type="Gene3D" id="3.20.20.300">
    <property type="entry name" value="Glycoside hydrolase, family 3, N-terminal domain"/>
    <property type="match status" value="1"/>
</dbReference>
<evidence type="ECO:0000256" key="4">
    <source>
        <dbReference type="ARBA" id="ARBA00074219"/>
    </source>
</evidence>
<evidence type="ECO:0000256" key="3">
    <source>
        <dbReference type="ARBA" id="ARBA00058905"/>
    </source>
</evidence>
<dbReference type="SUPFAM" id="SSF51445">
    <property type="entry name" value="(Trans)glycosidases"/>
    <property type="match status" value="1"/>
</dbReference>
<dbReference type="InterPro" id="IPR017853">
    <property type="entry name" value="GH"/>
</dbReference>
<sequence length="773" mass="81406">MSHITPDTAASESATASPALPAASLPLETRAGLGSGQNFWQTKEADGVPSFTLTDGPHGLRKQKGSSDHLGLAGSVKATCFPPAAGLSQSWDPELVEKVGAALAEEAQAADVQVLLGPGVNIKRSPLGGRNFEYYSEDPHVTGVLGTAWVRGLQSGGVGASLKHFALNNQEDDRMRISSDVDPRPLHEVYLRGFRRIVEDAQPWTVMCSYNAVNGVPVRHSRFLLTDILRGQWGFRGAVVSDWGAVGGRVPAVQAGLDLQMPADGGASDAEVVAAVADGSLDEQDVTLAASRVAELATTAAANRRQDATFDEDTQAAHHELARRAASQSVVLLKNDGADGRHVLPIDANGVTGSVAVIGAFAEMPRYQGGGSSHVNPTSIDVPLEEIKARLAAPVTYARGFVTDGSGPDTEQAVALRDEAVEDARHADIAVVFLGLSDAQESEGFDRTDIDVPAEQLDLLAAVREVNPRVAVVLSHGGALSLDEVEEYAGAIVDGNLLGQGGGAAIADVLTGAVNPSGKLTETLPVRLADTPAYLDFPGERGHVRYSEGLFVGYRWYDARHLQVGYPFGHGLSYTTFEYDQIFGQPDDDGEGVTVTVRVTNTGKRAGREVVQAYVAVPESDQVRVPNALAGFGSVFLEPGESAEVEIHLDRRDLEYWDVRVERFVLEPGTYVVSVGSSSRDLRGSVQVDVEGETVNVPLTLESSLAEAMANPVVAEALGGALAAFNGDAGDALGVDLEKMVGSVPLDRMIGFSGGAITAEQMEQLLAAANAQQ</sequence>
<comment type="similarity">
    <text evidence="1">Belongs to the glycosyl hydrolase 3 family.</text>
</comment>
<keyword evidence="2 7" id="KW-0378">Hydrolase</keyword>
<evidence type="ECO:0000256" key="1">
    <source>
        <dbReference type="ARBA" id="ARBA00005336"/>
    </source>
</evidence>
<name>A0A9D2QG85_9CORY</name>
<dbReference type="PANTHER" id="PTHR42715:SF10">
    <property type="entry name" value="BETA-GLUCOSIDASE"/>
    <property type="match status" value="1"/>
</dbReference>
<proteinExistence type="inferred from homology"/>
<dbReference type="InterPro" id="IPR036881">
    <property type="entry name" value="Glyco_hydro_3_C_sf"/>
</dbReference>
<dbReference type="InterPro" id="IPR036962">
    <property type="entry name" value="Glyco_hydro_3_N_sf"/>
</dbReference>
<evidence type="ECO:0000256" key="2">
    <source>
        <dbReference type="ARBA" id="ARBA00022801"/>
    </source>
</evidence>